<reference evidence="2 3" key="1">
    <citation type="journal article" date="2013" name="Genome Announc.">
        <title>Draft Genome Sequence of Rhizobium mesoamericanum STM3625, a Nitrogen-Fixing Symbiont of Mimosa pudica Isolated in French Guiana (South America).</title>
        <authorList>
            <person name="Moulin L."/>
            <person name="Mornico D."/>
            <person name="Melkonian R."/>
            <person name="Klonowska A."/>
        </authorList>
    </citation>
    <scope>NUCLEOTIDE SEQUENCE [LARGE SCALE GENOMIC DNA]</scope>
    <source>
        <strain evidence="2 3">STM3625</strain>
    </source>
</reference>
<gene>
    <name evidence="2" type="ORF">BN77_2765</name>
</gene>
<keyword evidence="3" id="KW-1185">Reference proteome</keyword>
<evidence type="ECO:0000313" key="3">
    <source>
        <dbReference type="Proteomes" id="UP000009319"/>
    </source>
</evidence>
<organism evidence="2 3">
    <name type="scientific">Rhizobium mesoamericanum STM3625</name>
    <dbReference type="NCBI Taxonomy" id="1211777"/>
    <lineage>
        <taxon>Bacteria</taxon>
        <taxon>Pseudomonadati</taxon>
        <taxon>Pseudomonadota</taxon>
        <taxon>Alphaproteobacteria</taxon>
        <taxon>Hyphomicrobiales</taxon>
        <taxon>Rhizobiaceae</taxon>
        <taxon>Rhizobium/Agrobacterium group</taxon>
        <taxon>Rhizobium</taxon>
    </lineage>
</organism>
<dbReference type="EMBL" id="CANI01000018">
    <property type="protein sequence ID" value="CCM75604.1"/>
    <property type="molecule type" value="Genomic_DNA"/>
</dbReference>
<evidence type="ECO:0000313" key="2">
    <source>
        <dbReference type="EMBL" id="CCM75604.1"/>
    </source>
</evidence>
<name>K0PZX0_9HYPH</name>
<keyword evidence="1" id="KW-1133">Transmembrane helix</keyword>
<proteinExistence type="predicted"/>
<protein>
    <submittedName>
        <fullName evidence="2">Uncharacterized protein</fullName>
    </submittedName>
</protein>
<keyword evidence="1" id="KW-0812">Transmembrane</keyword>
<evidence type="ECO:0000256" key="1">
    <source>
        <dbReference type="SAM" id="Phobius"/>
    </source>
</evidence>
<keyword evidence="1" id="KW-0472">Membrane</keyword>
<dbReference type="Proteomes" id="UP000009319">
    <property type="component" value="Unassembled WGS sequence"/>
</dbReference>
<dbReference type="AlphaFoldDB" id="K0PZX0"/>
<dbReference type="HOGENOM" id="CLU_2993619_0_0_5"/>
<feature type="transmembrane region" description="Helical" evidence="1">
    <location>
        <begin position="36"/>
        <end position="56"/>
    </location>
</feature>
<accession>K0PZX0</accession>
<sequence length="57" mass="5917">MESIAGALVLRGNDMTVLDDRLIAPRIRLASVAADLAAPAATVFAFGFLFAITLGVL</sequence>
<comment type="caution">
    <text evidence="2">The sequence shown here is derived from an EMBL/GenBank/DDBJ whole genome shotgun (WGS) entry which is preliminary data.</text>
</comment>
<dbReference type="eggNOG" id="ENOG5031H16">
    <property type="taxonomic scope" value="Bacteria"/>
</dbReference>